<sequence length="246" mass="27657">MDNLYFVDFENLQNIDYDSINKNHDQIVIFAGQNQSKISLDIIKKTQPLGSAVQWIQMEGSGRNSLDFHLSFYLGYFIALQQSLNTKTKVHVISKDADYDLLIKHIQSLGYDCQRRSCFGNSTKSTTEVDTKAEIALVPVEKGQQSSHTASLPSQSNKSVPTISTSQAAGSKATEELTTSGVYDTLIDQLKKIGKLKRPRTQKTLSNFITSHYRGRKKDLNSSKVVDLLKANRKIKIADERISYLF</sequence>
<keyword evidence="4" id="KW-1185">Reference proteome</keyword>
<organism evidence="3 4">
    <name type="scientific">Chitinibacter fontanus</name>
    <dbReference type="NCBI Taxonomy" id="1737446"/>
    <lineage>
        <taxon>Bacteria</taxon>
        <taxon>Pseudomonadati</taxon>
        <taxon>Pseudomonadota</taxon>
        <taxon>Betaproteobacteria</taxon>
        <taxon>Neisseriales</taxon>
        <taxon>Chitinibacteraceae</taxon>
        <taxon>Chitinibacter</taxon>
    </lineage>
</organism>
<name>A0A7D5VBF3_9NEIS</name>
<protein>
    <recommendedName>
        <fullName evidence="2">PIN-like domain-containing protein</fullName>
    </recommendedName>
</protein>
<accession>A0A7D5VBF3</accession>
<evidence type="ECO:0000313" key="4">
    <source>
        <dbReference type="Proteomes" id="UP000510822"/>
    </source>
</evidence>
<feature type="region of interest" description="Disordered" evidence="1">
    <location>
        <begin position="142"/>
        <end position="171"/>
    </location>
</feature>
<evidence type="ECO:0000313" key="3">
    <source>
        <dbReference type="EMBL" id="QLI82775.1"/>
    </source>
</evidence>
<dbReference type="InterPro" id="IPR041494">
    <property type="entry name" value="PIN7"/>
</dbReference>
<dbReference type="KEGG" id="cfon:HZU75_15290"/>
<feature type="compositionally biased region" description="Polar residues" evidence="1">
    <location>
        <begin position="143"/>
        <end position="169"/>
    </location>
</feature>
<dbReference type="RefSeq" id="WP_180306850.1">
    <property type="nucleotide sequence ID" value="NZ_CP058952.1"/>
</dbReference>
<dbReference type="Proteomes" id="UP000510822">
    <property type="component" value="Chromosome"/>
</dbReference>
<evidence type="ECO:0000259" key="2">
    <source>
        <dbReference type="Pfam" id="PF18475"/>
    </source>
</evidence>
<feature type="domain" description="PIN-like" evidence="2">
    <location>
        <begin position="6"/>
        <end position="110"/>
    </location>
</feature>
<dbReference type="AlphaFoldDB" id="A0A7D5VBF3"/>
<gene>
    <name evidence="3" type="ORF">HZU75_15290</name>
</gene>
<dbReference type="EMBL" id="CP058952">
    <property type="protein sequence ID" value="QLI82775.1"/>
    <property type="molecule type" value="Genomic_DNA"/>
</dbReference>
<evidence type="ECO:0000256" key="1">
    <source>
        <dbReference type="SAM" id="MobiDB-lite"/>
    </source>
</evidence>
<dbReference type="Pfam" id="PF18475">
    <property type="entry name" value="PIN7"/>
    <property type="match status" value="1"/>
</dbReference>
<reference evidence="3 4" key="1">
    <citation type="journal article" date="2016" name="Int. J. Syst. Evol. Microbiol.">
        <title>Chitinibacter fontanus sp. nov., isolated from a spring.</title>
        <authorList>
            <person name="Sheu S.Y."/>
            <person name="Li Y.S."/>
            <person name="Young C.C."/>
            <person name="Chen W.M."/>
        </authorList>
    </citation>
    <scope>NUCLEOTIDE SEQUENCE [LARGE SCALE GENOMIC DNA]</scope>
    <source>
        <strain evidence="3 4">STM-7</strain>
    </source>
</reference>
<proteinExistence type="predicted"/>